<dbReference type="AlphaFoldDB" id="D8RSP0"/>
<evidence type="ECO:0000313" key="2">
    <source>
        <dbReference type="Proteomes" id="UP000001514"/>
    </source>
</evidence>
<dbReference type="HOGENOM" id="CLU_901375_0_0_1"/>
<proteinExistence type="predicted"/>
<organism evidence="2">
    <name type="scientific">Selaginella moellendorffii</name>
    <name type="common">Spikemoss</name>
    <dbReference type="NCBI Taxonomy" id="88036"/>
    <lineage>
        <taxon>Eukaryota</taxon>
        <taxon>Viridiplantae</taxon>
        <taxon>Streptophyta</taxon>
        <taxon>Embryophyta</taxon>
        <taxon>Tracheophyta</taxon>
        <taxon>Lycopodiopsida</taxon>
        <taxon>Selaginellales</taxon>
        <taxon>Selaginellaceae</taxon>
        <taxon>Selaginella</taxon>
    </lineage>
</organism>
<dbReference type="Proteomes" id="UP000001514">
    <property type="component" value="Unassembled WGS sequence"/>
</dbReference>
<sequence>MEAKRAKHARLDMVFFLVLEYGHLELEDLIRFDEVTGKRFCRQQMVRKLVELDCIVTASDLLDENCDGETFELVLLGLQPKLPHGRKDYVKRDLLGRMKALGYKRSVRVFEKAILEWSSSPKEAYDLFLAMAEECEAGATPGCYNEVLNVNDVGFSRAMVIVKEAKLKNVPVDSLDVVPCMRRFLQDKAQVSEAVALLMEFGDHTDAKTATVIEAFIGRSDSKYLFEGVVNSSICGRAFPHCCRSLFKRSYLYGDNVPPVLLRSFFLVDDPDRDTCVGVLKCLQHACMIGEANRVYQKFPQYFANKLRT</sequence>
<dbReference type="InParanoid" id="D8RSP0"/>
<dbReference type="KEGG" id="smo:SELMODRAFT_414415"/>
<keyword evidence="2" id="KW-1185">Reference proteome</keyword>
<accession>D8RSP0</accession>
<dbReference type="EMBL" id="GL377588">
    <property type="protein sequence ID" value="EFJ24896.1"/>
    <property type="molecule type" value="Genomic_DNA"/>
</dbReference>
<evidence type="ECO:0000313" key="1">
    <source>
        <dbReference type="EMBL" id="EFJ24896.1"/>
    </source>
</evidence>
<name>D8RSP0_SELML</name>
<protein>
    <recommendedName>
        <fullName evidence="3">Pentacotripeptide-repeat region of PRORP domain-containing protein</fullName>
    </recommendedName>
</protein>
<gene>
    <name evidence="1" type="ORF">SELMODRAFT_414415</name>
</gene>
<dbReference type="Gramene" id="EFJ24896">
    <property type="protein sequence ID" value="EFJ24896"/>
    <property type="gene ID" value="SELMODRAFT_414415"/>
</dbReference>
<evidence type="ECO:0008006" key="3">
    <source>
        <dbReference type="Google" id="ProtNLM"/>
    </source>
</evidence>
<reference evidence="1 2" key="1">
    <citation type="journal article" date="2011" name="Science">
        <title>The Selaginella genome identifies genetic changes associated with the evolution of vascular plants.</title>
        <authorList>
            <person name="Banks J.A."/>
            <person name="Nishiyama T."/>
            <person name="Hasebe M."/>
            <person name="Bowman J.L."/>
            <person name="Gribskov M."/>
            <person name="dePamphilis C."/>
            <person name="Albert V.A."/>
            <person name="Aono N."/>
            <person name="Aoyama T."/>
            <person name="Ambrose B.A."/>
            <person name="Ashton N.W."/>
            <person name="Axtell M.J."/>
            <person name="Barker E."/>
            <person name="Barker M.S."/>
            <person name="Bennetzen J.L."/>
            <person name="Bonawitz N.D."/>
            <person name="Chapple C."/>
            <person name="Cheng C."/>
            <person name="Correa L.G."/>
            <person name="Dacre M."/>
            <person name="DeBarry J."/>
            <person name="Dreyer I."/>
            <person name="Elias M."/>
            <person name="Engstrom E.M."/>
            <person name="Estelle M."/>
            <person name="Feng L."/>
            <person name="Finet C."/>
            <person name="Floyd S.K."/>
            <person name="Frommer W.B."/>
            <person name="Fujita T."/>
            <person name="Gramzow L."/>
            <person name="Gutensohn M."/>
            <person name="Harholt J."/>
            <person name="Hattori M."/>
            <person name="Heyl A."/>
            <person name="Hirai T."/>
            <person name="Hiwatashi Y."/>
            <person name="Ishikawa M."/>
            <person name="Iwata M."/>
            <person name="Karol K.G."/>
            <person name="Koehler B."/>
            <person name="Kolukisaoglu U."/>
            <person name="Kubo M."/>
            <person name="Kurata T."/>
            <person name="Lalonde S."/>
            <person name="Li K."/>
            <person name="Li Y."/>
            <person name="Litt A."/>
            <person name="Lyons E."/>
            <person name="Manning G."/>
            <person name="Maruyama T."/>
            <person name="Michael T.P."/>
            <person name="Mikami K."/>
            <person name="Miyazaki S."/>
            <person name="Morinaga S."/>
            <person name="Murata T."/>
            <person name="Mueller-Roeber B."/>
            <person name="Nelson D.R."/>
            <person name="Obara M."/>
            <person name="Oguri Y."/>
            <person name="Olmstead R.G."/>
            <person name="Onodera N."/>
            <person name="Petersen B.L."/>
            <person name="Pils B."/>
            <person name="Prigge M."/>
            <person name="Rensing S.A."/>
            <person name="Riano-Pachon D.M."/>
            <person name="Roberts A.W."/>
            <person name="Sato Y."/>
            <person name="Scheller H.V."/>
            <person name="Schulz B."/>
            <person name="Schulz C."/>
            <person name="Shakirov E.V."/>
            <person name="Shibagaki N."/>
            <person name="Shinohara N."/>
            <person name="Shippen D.E."/>
            <person name="Soerensen I."/>
            <person name="Sotooka R."/>
            <person name="Sugimoto N."/>
            <person name="Sugita M."/>
            <person name="Sumikawa N."/>
            <person name="Tanurdzic M."/>
            <person name="Theissen G."/>
            <person name="Ulvskov P."/>
            <person name="Wakazuki S."/>
            <person name="Weng J.K."/>
            <person name="Willats W.W."/>
            <person name="Wipf D."/>
            <person name="Wolf P.G."/>
            <person name="Yang L."/>
            <person name="Zimmer A.D."/>
            <person name="Zhu Q."/>
            <person name="Mitros T."/>
            <person name="Hellsten U."/>
            <person name="Loque D."/>
            <person name="Otillar R."/>
            <person name="Salamov A."/>
            <person name="Schmutz J."/>
            <person name="Shapiro H."/>
            <person name="Lindquist E."/>
            <person name="Lucas S."/>
            <person name="Rokhsar D."/>
            <person name="Grigoriev I.V."/>
        </authorList>
    </citation>
    <scope>NUCLEOTIDE SEQUENCE [LARGE SCALE GENOMIC DNA]</scope>
</reference>